<comment type="catalytic activity">
    <reaction evidence="9">
        <text>2 L-dopa + O2 = 2 L-dopaquinone + 2 H2O</text>
        <dbReference type="Rhea" id="RHEA:34287"/>
        <dbReference type="ChEBI" id="CHEBI:15377"/>
        <dbReference type="ChEBI" id="CHEBI:15379"/>
        <dbReference type="ChEBI" id="CHEBI:57504"/>
        <dbReference type="ChEBI" id="CHEBI:57924"/>
        <dbReference type="EC" id="1.14.18.1"/>
    </reaction>
</comment>
<keyword evidence="8" id="KW-0470">Melanin biosynthesis</keyword>
<evidence type="ECO:0000313" key="13">
    <source>
        <dbReference type="Proteomes" id="UP000800036"/>
    </source>
</evidence>
<dbReference type="Pfam" id="PF18132">
    <property type="entry name" value="Tyrosinase_C"/>
    <property type="match status" value="1"/>
</dbReference>
<dbReference type="Gene3D" id="1.10.1280.10">
    <property type="entry name" value="Di-copper center containing domain from catechol oxidase"/>
    <property type="match status" value="1"/>
</dbReference>
<keyword evidence="7" id="KW-0503">Monooxygenase</keyword>
<sequence>MNPGHMSPPATSAFDPLFWLHHSNVDRQIALFQALFLSTYVERCTAKESTWTIQPGESLDAQSPLTPFHRASGEWWTSASSKNIVDLGYTYPELLDTPSNETLISRINSLYRDSRLASKNTKLYPAVQEVEYIVQVTMPISAKSSYNVVVFLGDMHDNPAKWTSQDSFVAKTSSLMAMTAQSSSTTVGTVLLNGVVAKNLANSQMQQEEVSHYLKTNLHWRLELGDVEIPRSEVPGVKVTLMSTKIERATTISELDRWVGGFTVLGEIA</sequence>
<dbReference type="EMBL" id="ML976665">
    <property type="protein sequence ID" value="KAF1976937.1"/>
    <property type="molecule type" value="Genomic_DNA"/>
</dbReference>
<evidence type="ECO:0000256" key="9">
    <source>
        <dbReference type="ARBA" id="ARBA00048233"/>
    </source>
</evidence>
<comment type="catalytic activity">
    <reaction evidence="10">
        <text>L-tyrosine + O2 = L-dopaquinone + H2O</text>
        <dbReference type="Rhea" id="RHEA:18117"/>
        <dbReference type="ChEBI" id="CHEBI:15377"/>
        <dbReference type="ChEBI" id="CHEBI:15379"/>
        <dbReference type="ChEBI" id="CHEBI:57924"/>
        <dbReference type="ChEBI" id="CHEBI:58315"/>
        <dbReference type="EC" id="1.14.18.1"/>
    </reaction>
</comment>
<dbReference type="InterPro" id="IPR002227">
    <property type="entry name" value="Tyrosinase_Cu-bd"/>
</dbReference>
<dbReference type="Pfam" id="PF00264">
    <property type="entry name" value="Tyrosinase"/>
    <property type="match status" value="1"/>
</dbReference>
<evidence type="ECO:0000256" key="5">
    <source>
        <dbReference type="ARBA" id="ARBA00023002"/>
    </source>
</evidence>
<dbReference type="SUPFAM" id="SSF48056">
    <property type="entry name" value="Di-copper centre-containing domain"/>
    <property type="match status" value="1"/>
</dbReference>
<evidence type="ECO:0000256" key="6">
    <source>
        <dbReference type="ARBA" id="ARBA00023008"/>
    </source>
</evidence>
<evidence type="ECO:0000256" key="8">
    <source>
        <dbReference type="ARBA" id="ARBA00023101"/>
    </source>
</evidence>
<keyword evidence="4" id="KW-0479">Metal-binding</keyword>
<name>A0A6A5VUN3_9PLEO</name>
<dbReference type="GO" id="GO:0004503">
    <property type="term" value="F:tyrosinase activity"/>
    <property type="evidence" value="ECO:0007669"/>
    <property type="project" value="UniProtKB-EC"/>
</dbReference>
<dbReference type="Proteomes" id="UP000800036">
    <property type="component" value="Unassembled WGS sequence"/>
</dbReference>
<dbReference type="EC" id="1.14.18.1" evidence="3"/>
<dbReference type="PROSITE" id="PS00498">
    <property type="entry name" value="TYROSINASE_2"/>
    <property type="match status" value="1"/>
</dbReference>
<reference evidence="12" key="1">
    <citation type="journal article" date="2020" name="Stud. Mycol.">
        <title>101 Dothideomycetes genomes: a test case for predicting lifestyles and emergence of pathogens.</title>
        <authorList>
            <person name="Haridas S."/>
            <person name="Albert R."/>
            <person name="Binder M."/>
            <person name="Bloem J."/>
            <person name="Labutti K."/>
            <person name="Salamov A."/>
            <person name="Andreopoulos B."/>
            <person name="Baker S."/>
            <person name="Barry K."/>
            <person name="Bills G."/>
            <person name="Bluhm B."/>
            <person name="Cannon C."/>
            <person name="Castanera R."/>
            <person name="Culley D."/>
            <person name="Daum C."/>
            <person name="Ezra D."/>
            <person name="Gonzalez J."/>
            <person name="Henrissat B."/>
            <person name="Kuo A."/>
            <person name="Liang C."/>
            <person name="Lipzen A."/>
            <person name="Lutzoni F."/>
            <person name="Magnuson J."/>
            <person name="Mondo S."/>
            <person name="Nolan M."/>
            <person name="Ohm R."/>
            <person name="Pangilinan J."/>
            <person name="Park H.-J."/>
            <person name="Ramirez L."/>
            <person name="Alfaro M."/>
            <person name="Sun H."/>
            <person name="Tritt A."/>
            <person name="Yoshinaga Y."/>
            <person name="Zwiers L.-H."/>
            <person name="Turgeon B."/>
            <person name="Goodwin S."/>
            <person name="Spatafora J."/>
            <person name="Crous P."/>
            <person name="Grigoriev I."/>
        </authorList>
    </citation>
    <scope>NUCLEOTIDE SEQUENCE</scope>
    <source>
        <strain evidence="12">CBS 107.79</strain>
    </source>
</reference>
<comment type="cofactor">
    <cofactor evidence="1">
        <name>Cu(2+)</name>
        <dbReference type="ChEBI" id="CHEBI:29036"/>
    </cofactor>
</comment>
<dbReference type="PANTHER" id="PTHR11474">
    <property type="entry name" value="TYROSINASE FAMILY MEMBER"/>
    <property type="match status" value="1"/>
</dbReference>
<evidence type="ECO:0000256" key="3">
    <source>
        <dbReference type="ARBA" id="ARBA00011906"/>
    </source>
</evidence>
<keyword evidence="13" id="KW-1185">Reference proteome</keyword>
<protein>
    <recommendedName>
        <fullName evidence="3">tyrosinase</fullName>
        <ecNumber evidence="3">1.14.18.1</ecNumber>
    </recommendedName>
</protein>
<evidence type="ECO:0000256" key="7">
    <source>
        <dbReference type="ARBA" id="ARBA00023033"/>
    </source>
</evidence>
<proteinExistence type="inferred from homology"/>
<dbReference type="InterPro" id="IPR008922">
    <property type="entry name" value="Di-copper_centre_dom_sf"/>
</dbReference>
<dbReference type="PANTHER" id="PTHR11474:SF76">
    <property type="entry name" value="SHKT DOMAIN-CONTAINING PROTEIN"/>
    <property type="match status" value="1"/>
</dbReference>
<evidence type="ECO:0000313" key="12">
    <source>
        <dbReference type="EMBL" id="KAF1976937.1"/>
    </source>
</evidence>
<keyword evidence="6" id="KW-0186">Copper</keyword>
<evidence type="ECO:0000256" key="1">
    <source>
        <dbReference type="ARBA" id="ARBA00001973"/>
    </source>
</evidence>
<comment type="similarity">
    <text evidence="2">Belongs to the tyrosinase family.</text>
</comment>
<gene>
    <name evidence="12" type="ORF">BU23DRAFT_551365</name>
</gene>
<dbReference type="InterPro" id="IPR050316">
    <property type="entry name" value="Tyrosinase/Hemocyanin"/>
</dbReference>
<feature type="domain" description="Tyrosinase copper-binding" evidence="11">
    <location>
        <begin position="15"/>
        <end position="26"/>
    </location>
</feature>
<evidence type="ECO:0000256" key="4">
    <source>
        <dbReference type="ARBA" id="ARBA00022723"/>
    </source>
</evidence>
<dbReference type="GO" id="GO:0042438">
    <property type="term" value="P:melanin biosynthetic process"/>
    <property type="evidence" value="ECO:0007669"/>
    <property type="project" value="UniProtKB-KW"/>
</dbReference>
<dbReference type="OrthoDB" id="1658288at2759"/>
<evidence type="ECO:0000259" key="11">
    <source>
        <dbReference type="PROSITE" id="PS00498"/>
    </source>
</evidence>
<keyword evidence="5" id="KW-0560">Oxidoreductase</keyword>
<dbReference type="AlphaFoldDB" id="A0A6A5VUN3"/>
<evidence type="ECO:0000256" key="10">
    <source>
        <dbReference type="ARBA" id="ARBA00048881"/>
    </source>
</evidence>
<dbReference type="InterPro" id="IPR041640">
    <property type="entry name" value="Tyrosinase_C"/>
</dbReference>
<evidence type="ECO:0000256" key="2">
    <source>
        <dbReference type="ARBA" id="ARBA00009928"/>
    </source>
</evidence>
<dbReference type="GO" id="GO:0046872">
    <property type="term" value="F:metal ion binding"/>
    <property type="evidence" value="ECO:0007669"/>
    <property type="project" value="UniProtKB-KW"/>
</dbReference>
<organism evidence="12 13">
    <name type="scientific">Bimuria novae-zelandiae CBS 107.79</name>
    <dbReference type="NCBI Taxonomy" id="1447943"/>
    <lineage>
        <taxon>Eukaryota</taxon>
        <taxon>Fungi</taxon>
        <taxon>Dikarya</taxon>
        <taxon>Ascomycota</taxon>
        <taxon>Pezizomycotina</taxon>
        <taxon>Dothideomycetes</taxon>
        <taxon>Pleosporomycetidae</taxon>
        <taxon>Pleosporales</taxon>
        <taxon>Massarineae</taxon>
        <taxon>Didymosphaeriaceae</taxon>
        <taxon>Bimuria</taxon>
    </lineage>
</organism>
<accession>A0A6A5VUN3</accession>